<name>A0A9N9KT38_9HELO</name>
<sequence length="120" mass="13585">MISRYQPQQPLSLTHQLSPLHLYPQSHQFQSSSTPTPLNPLNPLTTNSNHPTAPTRKEKKKNDNNPPHLRPHSLQPLLPRLQNRPHHPLLPPPRRATNHASRHQTTPPDVQGEEFSGGEV</sequence>
<feature type="compositionally biased region" description="Polar residues" evidence="1">
    <location>
        <begin position="1"/>
        <end position="17"/>
    </location>
</feature>
<dbReference type="AlphaFoldDB" id="A0A9N9KT38"/>
<dbReference type="EMBL" id="CAJVRL010000046">
    <property type="protein sequence ID" value="CAG8952621.1"/>
    <property type="molecule type" value="Genomic_DNA"/>
</dbReference>
<comment type="caution">
    <text evidence="2">The sequence shown here is derived from an EMBL/GenBank/DDBJ whole genome shotgun (WGS) entry which is preliminary data.</text>
</comment>
<evidence type="ECO:0000313" key="2">
    <source>
        <dbReference type="EMBL" id="CAG8952621.1"/>
    </source>
</evidence>
<gene>
    <name evidence="2" type="ORF">HYFRA_00009727</name>
</gene>
<accession>A0A9N9KT38</accession>
<feature type="region of interest" description="Disordered" evidence="1">
    <location>
        <begin position="1"/>
        <end position="120"/>
    </location>
</feature>
<dbReference type="Proteomes" id="UP000696280">
    <property type="component" value="Unassembled WGS sequence"/>
</dbReference>
<organism evidence="2 3">
    <name type="scientific">Hymenoscyphus fraxineus</name>
    <dbReference type="NCBI Taxonomy" id="746836"/>
    <lineage>
        <taxon>Eukaryota</taxon>
        <taxon>Fungi</taxon>
        <taxon>Dikarya</taxon>
        <taxon>Ascomycota</taxon>
        <taxon>Pezizomycotina</taxon>
        <taxon>Leotiomycetes</taxon>
        <taxon>Helotiales</taxon>
        <taxon>Helotiaceae</taxon>
        <taxon>Hymenoscyphus</taxon>
    </lineage>
</organism>
<protein>
    <submittedName>
        <fullName evidence="2">Uncharacterized protein</fullName>
    </submittedName>
</protein>
<feature type="compositionally biased region" description="Low complexity" evidence="1">
    <location>
        <begin position="31"/>
        <end position="49"/>
    </location>
</feature>
<evidence type="ECO:0000256" key="1">
    <source>
        <dbReference type="SAM" id="MobiDB-lite"/>
    </source>
</evidence>
<proteinExistence type="predicted"/>
<evidence type="ECO:0000313" key="3">
    <source>
        <dbReference type="Proteomes" id="UP000696280"/>
    </source>
</evidence>
<keyword evidence="3" id="KW-1185">Reference proteome</keyword>
<reference evidence="2" key="1">
    <citation type="submission" date="2021-07" db="EMBL/GenBank/DDBJ databases">
        <authorList>
            <person name="Durling M."/>
        </authorList>
    </citation>
    <scope>NUCLEOTIDE SEQUENCE</scope>
</reference>